<dbReference type="GO" id="GO:0120174">
    <property type="term" value="P:stress-induced homeostatically regulated protein degradation pathway"/>
    <property type="evidence" value="ECO:0007669"/>
    <property type="project" value="EnsemblFungi"/>
</dbReference>
<dbReference type="EMBL" id="LGUB01000680">
    <property type="protein sequence ID" value="KRH92788.1"/>
    <property type="molecule type" value="Genomic_DNA"/>
</dbReference>
<dbReference type="GO" id="GO:0005737">
    <property type="term" value="C:cytoplasm"/>
    <property type="evidence" value="ECO:0007669"/>
    <property type="project" value="EnsemblFungi"/>
</dbReference>
<dbReference type="GO" id="GO:0070987">
    <property type="term" value="P:error-free translesion synthesis"/>
    <property type="evidence" value="ECO:0007669"/>
    <property type="project" value="EnsemblFungi"/>
</dbReference>
<accession>A0A0R0M0B5</accession>
<dbReference type="VEuPathDB" id="MicrosporidiaDB:M153_2734000421"/>
<evidence type="ECO:0000259" key="5">
    <source>
        <dbReference type="PROSITE" id="PS50127"/>
    </source>
</evidence>
<dbReference type="GO" id="GO:0061631">
    <property type="term" value="F:ubiquitin conjugating enzyme activity"/>
    <property type="evidence" value="ECO:0007669"/>
    <property type="project" value="EnsemblFungi"/>
</dbReference>
<comment type="similarity">
    <text evidence="4">Belongs to the ubiquitin-conjugating enzyme family.</text>
</comment>
<dbReference type="GO" id="GO:0070628">
    <property type="term" value="F:proteasome binding"/>
    <property type="evidence" value="ECO:0007669"/>
    <property type="project" value="EnsemblFungi"/>
</dbReference>
<keyword evidence="2 4" id="KW-0833">Ubl conjugation pathway</keyword>
<feature type="active site" description="Glycyl thioester intermediate" evidence="3">
    <location>
        <position position="88"/>
    </location>
</feature>
<dbReference type="GO" id="GO:0090089">
    <property type="term" value="P:regulation of dipeptide transport"/>
    <property type="evidence" value="ECO:0007669"/>
    <property type="project" value="EnsemblFungi"/>
</dbReference>
<evidence type="ECO:0000256" key="1">
    <source>
        <dbReference type="ARBA" id="ARBA00022679"/>
    </source>
</evidence>
<dbReference type="GO" id="GO:0033503">
    <property type="term" value="C:HULC complex"/>
    <property type="evidence" value="ECO:0007669"/>
    <property type="project" value="EnsemblFungi"/>
</dbReference>
<dbReference type="GO" id="GO:0034620">
    <property type="term" value="P:cellular response to unfolded protein"/>
    <property type="evidence" value="ECO:0007669"/>
    <property type="project" value="EnsemblFungi"/>
</dbReference>
<keyword evidence="6" id="KW-0436">Ligase</keyword>
<feature type="domain" description="UBC core" evidence="5">
    <location>
        <begin position="4"/>
        <end position="150"/>
    </location>
</feature>
<dbReference type="GO" id="GO:0007535">
    <property type="term" value="P:donor selection"/>
    <property type="evidence" value="ECO:0007669"/>
    <property type="project" value="EnsemblFungi"/>
</dbReference>
<comment type="caution">
    <text evidence="6">The sequence shown here is derived from an EMBL/GenBank/DDBJ whole genome shotgun (WGS) entry which is preliminary data.</text>
</comment>
<dbReference type="GO" id="GO:0036503">
    <property type="term" value="P:ERAD pathway"/>
    <property type="evidence" value="ECO:0007669"/>
    <property type="project" value="EnsemblFungi"/>
</dbReference>
<proteinExistence type="inferred from homology"/>
<dbReference type="Pfam" id="PF00179">
    <property type="entry name" value="UQ_con"/>
    <property type="match status" value="1"/>
</dbReference>
<dbReference type="GO" id="GO:0016874">
    <property type="term" value="F:ligase activity"/>
    <property type="evidence" value="ECO:0007669"/>
    <property type="project" value="UniProtKB-KW"/>
</dbReference>
<keyword evidence="4" id="KW-0067">ATP-binding</keyword>
<dbReference type="PROSITE" id="PS00183">
    <property type="entry name" value="UBC_1"/>
    <property type="match status" value="1"/>
</dbReference>
<dbReference type="GO" id="GO:0000781">
    <property type="term" value="C:chromosome, telomeric region"/>
    <property type="evidence" value="ECO:0007669"/>
    <property type="project" value="GOC"/>
</dbReference>
<dbReference type="CDD" id="cd23790">
    <property type="entry name" value="UBCc_UBE2A_2B"/>
    <property type="match status" value="1"/>
</dbReference>
<dbReference type="SUPFAM" id="SSF54495">
    <property type="entry name" value="UBC-like"/>
    <property type="match status" value="1"/>
</dbReference>
<name>A0A0R0M0B5_9MICR</name>
<dbReference type="GO" id="GO:1990303">
    <property type="term" value="C:UBR1-RAD6 ubiquitin ligase complex"/>
    <property type="evidence" value="ECO:0007669"/>
    <property type="project" value="EnsemblFungi"/>
</dbReference>
<dbReference type="GO" id="GO:0042276">
    <property type="term" value="P:error-prone translesion synthesis"/>
    <property type="evidence" value="ECO:0007669"/>
    <property type="project" value="EnsemblFungi"/>
</dbReference>
<dbReference type="GO" id="GO:0097505">
    <property type="term" value="C:Rad6-Rad18 complex"/>
    <property type="evidence" value="ECO:0007669"/>
    <property type="project" value="EnsemblFungi"/>
</dbReference>
<evidence type="ECO:0000256" key="4">
    <source>
        <dbReference type="RuleBase" id="RU362109"/>
    </source>
</evidence>
<dbReference type="InterPro" id="IPR050113">
    <property type="entry name" value="Ub_conjugating_enzyme"/>
</dbReference>
<dbReference type="SMART" id="SM00212">
    <property type="entry name" value="UBCc"/>
    <property type="match status" value="1"/>
</dbReference>
<dbReference type="GO" id="GO:0006366">
    <property type="term" value="P:transcription by RNA polymerase II"/>
    <property type="evidence" value="ECO:0007669"/>
    <property type="project" value="EnsemblFungi"/>
</dbReference>
<dbReference type="GO" id="GO:0031571">
    <property type="term" value="P:mitotic G1 DNA damage checkpoint signaling"/>
    <property type="evidence" value="ECO:0007669"/>
    <property type="project" value="EnsemblFungi"/>
</dbReference>
<dbReference type="PROSITE" id="PS50127">
    <property type="entry name" value="UBC_2"/>
    <property type="match status" value="1"/>
</dbReference>
<keyword evidence="7" id="KW-1185">Reference proteome</keyword>
<organism evidence="6 7">
    <name type="scientific">Pseudoloma neurophilia</name>
    <dbReference type="NCBI Taxonomy" id="146866"/>
    <lineage>
        <taxon>Eukaryota</taxon>
        <taxon>Fungi</taxon>
        <taxon>Fungi incertae sedis</taxon>
        <taxon>Microsporidia</taxon>
        <taxon>Pseudoloma</taxon>
    </lineage>
</organism>
<dbReference type="GO" id="GO:0009302">
    <property type="term" value="P:sno(s)RNA transcription"/>
    <property type="evidence" value="ECO:0007669"/>
    <property type="project" value="EnsemblFungi"/>
</dbReference>
<keyword evidence="1" id="KW-0808">Transferase</keyword>
<dbReference type="Proteomes" id="UP000051530">
    <property type="component" value="Unassembled WGS sequence"/>
</dbReference>
<evidence type="ECO:0000256" key="2">
    <source>
        <dbReference type="ARBA" id="ARBA00022786"/>
    </source>
</evidence>
<dbReference type="InterPro" id="IPR000608">
    <property type="entry name" value="UBC"/>
</dbReference>
<dbReference type="InterPro" id="IPR016135">
    <property type="entry name" value="UBQ-conjugating_enzyme/RWD"/>
</dbReference>
<dbReference type="GO" id="GO:0071629">
    <property type="term" value="P:cytoplasm protein quality control by the ubiquitin-proteasome system"/>
    <property type="evidence" value="ECO:0007669"/>
    <property type="project" value="EnsemblFungi"/>
</dbReference>
<dbReference type="GO" id="GO:1990305">
    <property type="term" value="C:RAD6-UBR2 ubiquitin ligase complex"/>
    <property type="evidence" value="ECO:0007669"/>
    <property type="project" value="EnsemblFungi"/>
</dbReference>
<sequence length="160" mass="18439">MSTPAKRRLLKDLKELQNTKNKTVFASPLDEDILTWCAVILGPKDTPFENATFSMSMEFDESYPTSAPNCQFMSKVYHPNIYTNGDLCLDILSNRWSPNYSVTTVLLSVQSMLNDPNISSPANLEAANDFENNKKLYHRRVRDCVEKSWYDLDKMKEQEQ</sequence>
<dbReference type="GO" id="GO:2000639">
    <property type="term" value="P:negative regulation of SREBP signaling pathway"/>
    <property type="evidence" value="ECO:0007669"/>
    <property type="project" value="EnsemblFungi"/>
</dbReference>
<dbReference type="InterPro" id="IPR023313">
    <property type="entry name" value="UBQ-conjugating_AS"/>
</dbReference>
<dbReference type="GO" id="GO:0016567">
    <property type="term" value="P:protein ubiquitination"/>
    <property type="evidence" value="ECO:0007669"/>
    <property type="project" value="EnsemblFungi"/>
</dbReference>
<dbReference type="GO" id="GO:0042138">
    <property type="term" value="P:meiotic DNA double-strand break formation"/>
    <property type="evidence" value="ECO:0007669"/>
    <property type="project" value="EnsemblFungi"/>
</dbReference>
<evidence type="ECO:0000313" key="7">
    <source>
        <dbReference type="Proteomes" id="UP000051530"/>
    </source>
</evidence>
<reference evidence="6 7" key="1">
    <citation type="submission" date="2015-07" db="EMBL/GenBank/DDBJ databases">
        <title>The genome of Pseudoloma neurophilia, a relevant intracellular parasite of the zebrafish.</title>
        <authorList>
            <person name="Ndikumana S."/>
            <person name="Pelin A."/>
            <person name="Sanders J."/>
            <person name="Corradi N."/>
        </authorList>
    </citation>
    <scope>NUCLEOTIDE SEQUENCE [LARGE SCALE GENOMIC DNA]</scope>
    <source>
        <strain evidence="6 7">MK1</strain>
    </source>
</reference>
<dbReference type="GO" id="GO:0071596">
    <property type="term" value="P:ubiquitin-dependent protein catabolic process via the N-end rule pathway"/>
    <property type="evidence" value="ECO:0007669"/>
    <property type="project" value="EnsemblFungi"/>
</dbReference>
<dbReference type="GO" id="GO:0042275">
    <property type="term" value="P:error-free postreplication DNA repair"/>
    <property type="evidence" value="ECO:0007669"/>
    <property type="project" value="EnsemblFungi"/>
</dbReference>
<dbReference type="GO" id="GO:0005524">
    <property type="term" value="F:ATP binding"/>
    <property type="evidence" value="ECO:0007669"/>
    <property type="project" value="UniProtKB-UniRule"/>
</dbReference>
<dbReference type="GO" id="GO:1990304">
    <property type="term" value="C:MUB1-RAD6-UBR2 ubiquitin ligase complex"/>
    <property type="evidence" value="ECO:0007669"/>
    <property type="project" value="EnsemblFungi"/>
</dbReference>
<dbReference type="GO" id="GO:0031509">
    <property type="term" value="P:subtelomeric heterochromatin formation"/>
    <property type="evidence" value="ECO:0007669"/>
    <property type="project" value="EnsemblFungi"/>
</dbReference>
<dbReference type="AlphaFoldDB" id="A0A0R0M0B5"/>
<gene>
    <name evidence="6" type="ORF">M153_2734000421</name>
</gene>
<dbReference type="GO" id="GO:0000724">
    <property type="term" value="P:double-strand break repair via homologous recombination"/>
    <property type="evidence" value="ECO:0007669"/>
    <property type="project" value="EnsemblFungi"/>
</dbReference>
<dbReference type="Gene3D" id="3.10.110.10">
    <property type="entry name" value="Ubiquitin Conjugating Enzyme"/>
    <property type="match status" value="1"/>
</dbReference>
<evidence type="ECO:0000256" key="3">
    <source>
        <dbReference type="PROSITE-ProRule" id="PRU10133"/>
    </source>
</evidence>
<dbReference type="GO" id="GO:0017116">
    <property type="term" value="F:single-stranded DNA helicase activity"/>
    <property type="evidence" value="ECO:0007669"/>
    <property type="project" value="EnsemblFungi"/>
</dbReference>
<dbReference type="GO" id="GO:0006353">
    <property type="term" value="P:DNA-templated transcription termination"/>
    <property type="evidence" value="ECO:0007669"/>
    <property type="project" value="EnsemblFungi"/>
</dbReference>
<protein>
    <submittedName>
        <fullName evidence="6">Ubiquitin-protein ligase</fullName>
    </submittedName>
</protein>
<dbReference type="GO" id="GO:0005634">
    <property type="term" value="C:nucleus"/>
    <property type="evidence" value="ECO:0007669"/>
    <property type="project" value="EnsemblFungi"/>
</dbReference>
<dbReference type="OrthoDB" id="9984419at2759"/>
<dbReference type="GO" id="GO:0003697">
    <property type="term" value="F:single-stranded DNA binding"/>
    <property type="evidence" value="ECO:0007669"/>
    <property type="project" value="EnsemblFungi"/>
</dbReference>
<dbReference type="GO" id="GO:0000722">
    <property type="term" value="P:telomere maintenance via recombination"/>
    <property type="evidence" value="ECO:0007669"/>
    <property type="project" value="EnsemblFungi"/>
</dbReference>
<keyword evidence="4" id="KW-0547">Nucleotide-binding</keyword>
<dbReference type="PANTHER" id="PTHR24067">
    <property type="entry name" value="UBIQUITIN-CONJUGATING ENZYME E2"/>
    <property type="match status" value="1"/>
</dbReference>
<evidence type="ECO:0000313" key="6">
    <source>
        <dbReference type="EMBL" id="KRH92788.1"/>
    </source>
</evidence>